<keyword evidence="2" id="KW-0408">Iron</keyword>
<dbReference type="PANTHER" id="PTHR47991">
    <property type="entry name" value="OXOGLUTARATE/IRON-DEPENDENT DIOXYGENASE"/>
    <property type="match status" value="1"/>
</dbReference>
<dbReference type="Proteomes" id="UP000824469">
    <property type="component" value="Unassembled WGS sequence"/>
</dbReference>
<proteinExistence type="predicted"/>
<evidence type="ECO:0000256" key="2">
    <source>
        <dbReference type="ARBA" id="ARBA00023004"/>
    </source>
</evidence>
<dbReference type="EMBL" id="JAHRHJ020000007">
    <property type="protein sequence ID" value="KAH9307529.1"/>
    <property type="molecule type" value="Genomic_DNA"/>
</dbReference>
<evidence type="ECO:0000313" key="4">
    <source>
        <dbReference type="EMBL" id="KAH9307529.1"/>
    </source>
</evidence>
<dbReference type="SUPFAM" id="SSF51197">
    <property type="entry name" value="Clavaminate synthase-like"/>
    <property type="match status" value="1"/>
</dbReference>
<dbReference type="Gene3D" id="2.60.120.330">
    <property type="entry name" value="B-lactam Antibiotic, Isopenicillin N Synthase, Chain"/>
    <property type="match status" value="1"/>
</dbReference>
<dbReference type="Pfam" id="PF14226">
    <property type="entry name" value="DIOX_N"/>
    <property type="match status" value="1"/>
</dbReference>
<feature type="domain" description="Non-haem dioxygenase N-terminal" evidence="3">
    <location>
        <begin position="49"/>
        <end position="157"/>
    </location>
</feature>
<dbReference type="GO" id="GO:0046872">
    <property type="term" value="F:metal ion binding"/>
    <property type="evidence" value="ECO:0007669"/>
    <property type="project" value="UniProtKB-KW"/>
</dbReference>
<dbReference type="InterPro" id="IPR026992">
    <property type="entry name" value="DIOX_N"/>
</dbReference>
<evidence type="ECO:0000256" key="1">
    <source>
        <dbReference type="ARBA" id="ARBA00022723"/>
    </source>
</evidence>
<feature type="non-terminal residue" evidence="4">
    <location>
        <position position="1"/>
    </location>
</feature>
<reference evidence="4 5" key="1">
    <citation type="journal article" date="2021" name="Nat. Plants">
        <title>The Taxus genome provides insights into paclitaxel biosynthesis.</title>
        <authorList>
            <person name="Xiong X."/>
            <person name="Gou J."/>
            <person name="Liao Q."/>
            <person name="Li Y."/>
            <person name="Zhou Q."/>
            <person name="Bi G."/>
            <person name="Li C."/>
            <person name="Du R."/>
            <person name="Wang X."/>
            <person name="Sun T."/>
            <person name="Guo L."/>
            <person name="Liang H."/>
            <person name="Lu P."/>
            <person name="Wu Y."/>
            <person name="Zhang Z."/>
            <person name="Ro D.K."/>
            <person name="Shang Y."/>
            <person name="Huang S."/>
            <person name="Yan J."/>
        </authorList>
    </citation>
    <scope>NUCLEOTIDE SEQUENCE [LARGE SCALE GENOMIC DNA]</scope>
    <source>
        <strain evidence="4">Ta-2019</strain>
    </source>
</reference>
<dbReference type="OMA" id="QANMELW"/>
<comment type="caution">
    <text evidence="4">The sequence shown here is derived from an EMBL/GenBank/DDBJ whole genome shotgun (WGS) entry which is preliminary data.</text>
</comment>
<evidence type="ECO:0000259" key="3">
    <source>
        <dbReference type="Pfam" id="PF14226"/>
    </source>
</evidence>
<gene>
    <name evidence="4" type="ORF">KI387_035440</name>
</gene>
<dbReference type="InterPro" id="IPR050295">
    <property type="entry name" value="Plant_2OG-oxidoreductases"/>
</dbReference>
<organism evidence="4 5">
    <name type="scientific">Taxus chinensis</name>
    <name type="common">Chinese yew</name>
    <name type="synonym">Taxus wallichiana var. chinensis</name>
    <dbReference type="NCBI Taxonomy" id="29808"/>
    <lineage>
        <taxon>Eukaryota</taxon>
        <taxon>Viridiplantae</taxon>
        <taxon>Streptophyta</taxon>
        <taxon>Embryophyta</taxon>
        <taxon>Tracheophyta</taxon>
        <taxon>Spermatophyta</taxon>
        <taxon>Pinopsida</taxon>
        <taxon>Pinidae</taxon>
        <taxon>Conifers II</taxon>
        <taxon>Cupressales</taxon>
        <taxon>Taxaceae</taxon>
        <taxon>Taxus</taxon>
    </lineage>
</organism>
<name>A0AA38FPF0_TAXCH</name>
<feature type="non-terminal residue" evidence="4">
    <location>
        <position position="162"/>
    </location>
</feature>
<sequence length="162" mass="18860">KLPNLKTISIPVVQELAAKDPDALPQRYIRVKQEKPASIKTISNHSNSIPMIDMALLYKDHECRQQVMEKLAFACQEWGFFQVVNHGILVSLLEKMKASVRGFFQLPLEEKLEYGIQEREGYGQLFVVSEEQKLDWSDLFYLITLPEDIRNMDFWPTKPVDF</sequence>
<dbReference type="AlphaFoldDB" id="A0AA38FPF0"/>
<accession>A0AA38FPF0</accession>
<protein>
    <recommendedName>
        <fullName evidence="3">Non-haem dioxygenase N-terminal domain-containing protein</fullName>
    </recommendedName>
</protein>
<dbReference type="InterPro" id="IPR027443">
    <property type="entry name" value="IPNS-like_sf"/>
</dbReference>
<keyword evidence="1" id="KW-0479">Metal-binding</keyword>
<evidence type="ECO:0000313" key="5">
    <source>
        <dbReference type="Proteomes" id="UP000824469"/>
    </source>
</evidence>
<keyword evidence="5" id="KW-1185">Reference proteome</keyword>